<protein>
    <submittedName>
        <fullName evidence="1">Uncharacterized protein</fullName>
    </submittedName>
</protein>
<dbReference type="EMBL" id="JBHSKT010000004">
    <property type="protein sequence ID" value="MFC5270818.1"/>
    <property type="molecule type" value="Genomic_DNA"/>
</dbReference>
<accession>A0ABW0E8W5</accession>
<evidence type="ECO:0000313" key="1">
    <source>
        <dbReference type="EMBL" id="MFC5270818.1"/>
    </source>
</evidence>
<comment type="caution">
    <text evidence="1">The sequence shown here is derived from an EMBL/GenBank/DDBJ whole genome shotgun (WGS) entry which is preliminary data.</text>
</comment>
<gene>
    <name evidence="1" type="ORF">ACFPIB_09370</name>
</gene>
<keyword evidence="2" id="KW-1185">Reference proteome</keyword>
<dbReference type="Proteomes" id="UP001596161">
    <property type="component" value="Unassembled WGS sequence"/>
</dbReference>
<sequence length="165" mass="18382">MPLDSAANLLPYRHGIYGEALGNGVYGSLNYERFFRVPIGNDLAAFRVGALVWPKSQTAIVPLELFWLSEKPWRIGKGNLRGEFGTGLTFVKSEYVEYRNQGVFANMTFLPTLRMACRWQLPDNRLFVKAGISGVIIPVPGYVPFMIIPLPSLGVGYSLGQKLLK</sequence>
<proteinExistence type="predicted"/>
<reference evidence="2" key="1">
    <citation type="journal article" date="2019" name="Int. J. Syst. Evol. Microbiol.">
        <title>The Global Catalogue of Microorganisms (GCM) 10K type strain sequencing project: providing services to taxonomists for standard genome sequencing and annotation.</title>
        <authorList>
            <consortium name="The Broad Institute Genomics Platform"/>
            <consortium name="The Broad Institute Genome Sequencing Center for Infectious Disease"/>
            <person name="Wu L."/>
            <person name="Ma J."/>
        </authorList>
    </citation>
    <scope>NUCLEOTIDE SEQUENCE [LARGE SCALE GENOMIC DNA]</scope>
    <source>
        <strain evidence="2">KACC 12602</strain>
    </source>
</reference>
<dbReference type="RefSeq" id="WP_378017183.1">
    <property type="nucleotide sequence ID" value="NZ_JBHSKT010000004.1"/>
</dbReference>
<organism evidence="1 2">
    <name type="scientific">Adhaeribacter terreus</name>
    <dbReference type="NCBI Taxonomy" id="529703"/>
    <lineage>
        <taxon>Bacteria</taxon>
        <taxon>Pseudomonadati</taxon>
        <taxon>Bacteroidota</taxon>
        <taxon>Cytophagia</taxon>
        <taxon>Cytophagales</taxon>
        <taxon>Hymenobacteraceae</taxon>
        <taxon>Adhaeribacter</taxon>
    </lineage>
</organism>
<name>A0ABW0E8W5_9BACT</name>
<evidence type="ECO:0000313" key="2">
    <source>
        <dbReference type="Proteomes" id="UP001596161"/>
    </source>
</evidence>